<dbReference type="GO" id="GO:0019556">
    <property type="term" value="P:L-histidine catabolic process to glutamate and formamide"/>
    <property type="evidence" value="ECO:0007669"/>
    <property type="project" value="InterPro"/>
</dbReference>
<evidence type="ECO:0000256" key="3">
    <source>
        <dbReference type="ARBA" id="ARBA00004758"/>
    </source>
</evidence>
<dbReference type="PANTHER" id="PTHR42752:SF1">
    <property type="entry name" value="IMIDAZOLONEPROPIONASE-RELATED"/>
    <property type="match status" value="1"/>
</dbReference>
<evidence type="ECO:0000313" key="14">
    <source>
        <dbReference type="Proteomes" id="UP001497382"/>
    </source>
</evidence>
<evidence type="ECO:0000256" key="6">
    <source>
        <dbReference type="ARBA" id="ARBA00013406"/>
    </source>
</evidence>
<dbReference type="PANTHER" id="PTHR42752">
    <property type="entry name" value="IMIDAZOLONEPROPIONASE"/>
    <property type="match status" value="1"/>
</dbReference>
<dbReference type="GO" id="GO:0046872">
    <property type="term" value="F:metal ion binding"/>
    <property type="evidence" value="ECO:0007669"/>
    <property type="project" value="UniProtKB-KW"/>
</dbReference>
<dbReference type="SUPFAM" id="SSF51556">
    <property type="entry name" value="Metallo-dependent hydrolases"/>
    <property type="match status" value="1"/>
</dbReference>
<dbReference type="GO" id="GO:0005737">
    <property type="term" value="C:cytoplasm"/>
    <property type="evidence" value="ECO:0007669"/>
    <property type="project" value="InterPro"/>
</dbReference>
<evidence type="ECO:0000256" key="7">
    <source>
        <dbReference type="ARBA" id="ARBA00022723"/>
    </source>
</evidence>
<feature type="domain" description="Amidohydrolase-related" evidence="12">
    <location>
        <begin position="87"/>
        <end position="431"/>
    </location>
</feature>
<evidence type="ECO:0000256" key="4">
    <source>
        <dbReference type="ARBA" id="ARBA00008002"/>
    </source>
</evidence>
<sequence>MSSGGGVRLLVHSAKQIVQVVRNGERLVTGKALSELAVLDKEEDSSGLSIVVSSDGLISDIGTDEEILEKYKSVEFPEKVNAAGKCILPGLVDAHTHPVWAGDRVKEFSMKLSGLSYMDIHKIGGGIYYTVEQTKKASQDELLRLLLARLGEMLRSGTTLVEAKSGYGLEVETEVKMLLVIEEAKKQSPIEISSTFCGAHAVPKHMTSHQATEAVLNEQLPAVAEFMKAGTFTVDNIDVFCEKGVFDLEQSRRILTAGKEMGLQINFHGDELNPMEAAKMGAELGAKAISHLEEISTQGMLSMAESDTVAVVLPTTAYMLRLRPPPVKRMIEAGVPIALGSDFNPNAFCYSMPLVMHLACVLCGMSVEQALQASTINAAAALGKADTHGSLEKGKFADMLIIDAPRWEHLIYQMGAHSSLINKVLKKGKVVYENTNTDILI</sequence>
<protein>
    <recommendedName>
        <fullName evidence="6">Probable imidazolonepropionase</fullName>
        <ecNumber evidence="5">3.5.2.7</ecNumber>
    </recommendedName>
</protein>
<evidence type="ECO:0000259" key="12">
    <source>
        <dbReference type="Pfam" id="PF01979"/>
    </source>
</evidence>
<evidence type="ECO:0000256" key="2">
    <source>
        <dbReference type="ARBA" id="ARBA00001965"/>
    </source>
</evidence>
<dbReference type="SUPFAM" id="SSF51338">
    <property type="entry name" value="Composite domain of metallo-dependent hydrolases"/>
    <property type="match status" value="1"/>
</dbReference>
<keyword evidence="14" id="KW-1185">Reference proteome</keyword>
<keyword evidence="9" id="KW-0369">Histidine metabolism</keyword>
<dbReference type="Gene3D" id="2.30.40.10">
    <property type="entry name" value="Urease, subunit C, domain 1"/>
    <property type="match status" value="1"/>
</dbReference>
<dbReference type="AlphaFoldDB" id="A0AAV2BYY8"/>
<keyword evidence="10" id="KW-0862">Zinc</keyword>
<keyword evidence="11" id="KW-0408">Iron</keyword>
<dbReference type="FunFam" id="3.20.20.140:FF:000007">
    <property type="entry name" value="Imidazolonepropionase"/>
    <property type="match status" value="1"/>
</dbReference>
<dbReference type="Proteomes" id="UP001497382">
    <property type="component" value="Unassembled WGS sequence"/>
</dbReference>
<dbReference type="NCBIfam" id="TIGR01224">
    <property type="entry name" value="hutI"/>
    <property type="match status" value="1"/>
</dbReference>
<dbReference type="InterPro" id="IPR006680">
    <property type="entry name" value="Amidohydro-rel"/>
</dbReference>
<comment type="similarity">
    <text evidence="4">Belongs to the metallo-dependent hydrolases superfamily. HutI family.</text>
</comment>
<evidence type="ECO:0000256" key="1">
    <source>
        <dbReference type="ARBA" id="ARBA00000853"/>
    </source>
</evidence>
<name>A0AAV2BYY8_9ARAC</name>
<dbReference type="InterPro" id="IPR032466">
    <property type="entry name" value="Metal_Hydrolase"/>
</dbReference>
<comment type="catalytic activity">
    <reaction evidence="1">
        <text>4-imidazolone-5-propanoate + H2O = N-formimidoyl-L-glutamate</text>
        <dbReference type="Rhea" id="RHEA:23660"/>
        <dbReference type="ChEBI" id="CHEBI:15377"/>
        <dbReference type="ChEBI" id="CHEBI:58928"/>
        <dbReference type="ChEBI" id="CHEBI:77893"/>
        <dbReference type="EC" id="3.5.2.7"/>
    </reaction>
</comment>
<dbReference type="Pfam" id="PF01979">
    <property type="entry name" value="Amidohydro_1"/>
    <property type="match status" value="1"/>
</dbReference>
<evidence type="ECO:0000256" key="5">
    <source>
        <dbReference type="ARBA" id="ARBA00012864"/>
    </source>
</evidence>
<evidence type="ECO:0000256" key="8">
    <source>
        <dbReference type="ARBA" id="ARBA00022801"/>
    </source>
</evidence>
<comment type="cofactor">
    <cofactor evidence="2">
        <name>Fe(3+)</name>
        <dbReference type="ChEBI" id="CHEBI:29034"/>
    </cofactor>
</comment>
<organism evidence="13 14">
    <name type="scientific">Larinioides sclopetarius</name>
    <dbReference type="NCBI Taxonomy" id="280406"/>
    <lineage>
        <taxon>Eukaryota</taxon>
        <taxon>Metazoa</taxon>
        <taxon>Ecdysozoa</taxon>
        <taxon>Arthropoda</taxon>
        <taxon>Chelicerata</taxon>
        <taxon>Arachnida</taxon>
        <taxon>Araneae</taxon>
        <taxon>Araneomorphae</taxon>
        <taxon>Entelegynae</taxon>
        <taxon>Araneoidea</taxon>
        <taxon>Araneidae</taxon>
        <taxon>Larinioides</taxon>
    </lineage>
</organism>
<dbReference type="InterPro" id="IPR011059">
    <property type="entry name" value="Metal-dep_hydrolase_composite"/>
</dbReference>
<comment type="caution">
    <text evidence="13">The sequence shown here is derived from an EMBL/GenBank/DDBJ whole genome shotgun (WGS) entry which is preliminary data.</text>
</comment>
<evidence type="ECO:0000256" key="9">
    <source>
        <dbReference type="ARBA" id="ARBA00022808"/>
    </source>
</evidence>
<dbReference type="CDD" id="cd01296">
    <property type="entry name" value="Imidazolone-5PH"/>
    <property type="match status" value="1"/>
</dbReference>
<accession>A0AAV2BYY8</accession>
<dbReference type="GO" id="GO:0050480">
    <property type="term" value="F:imidazolonepropionase activity"/>
    <property type="evidence" value="ECO:0007669"/>
    <property type="project" value="UniProtKB-EC"/>
</dbReference>
<keyword evidence="7" id="KW-0479">Metal-binding</keyword>
<gene>
    <name evidence="13" type="ORF">LARSCL_LOCUS22306</name>
</gene>
<reference evidence="13 14" key="1">
    <citation type="submission" date="2024-04" db="EMBL/GenBank/DDBJ databases">
        <authorList>
            <person name="Rising A."/>
            <person name="Reimegard J."/>
            <person name="Sonavane S."/>
            <person name="Akerstrom W."/>
            <person name="Nylinder S."/>
            <person name="Hedman E."/>
            <person name="Kallberg Y."/>
        </authorList>
    </citation>
    <scope>NUCLEOTIDE SEQUENCE [LARGE SCALE GENOMIC DNA]</scope>
</reference>
<comment type="pathway">
    <text evidence="3">Amino-acid degradation; L-histidine degradation into L-glutamate; N-formimidoyl-L-glutamate from L-histidine: step 3/3.</text>
</comment>
<evidence type="ECO:0000313" key="13">
    <source>
        <dbReference type="EMBL" id="CAL1301074.1"/>
    </source>
</evidence>
<evidence type="ECO:0000256" key="11">
    <source>
        <dbReference type="ARBA" id="ARBA00023004"/>
    </source>
</evidence>
<dbReference type="EMBL" id="CAXIEN010000620">
    <property type="protein sequence ID" value="CAL1301074.1"/>
    <property type="molecule type" value="Genomic_DNA"/>
</dbReference>
<evidence type="ECO:0000256" key="10">
    <source>
        <dbReference type="ARBA" id="ARBA00022833"/>
    </source>
</evidence>
<proteinExistence type="inferred from homology"/>
<dbReference type="EC" id="3.5.2.7" evidence="5"/>
<keyword evidence="8" id="KW-0378">Hydrolase</keyword>
<dbReference type="InterPro" id="IPR005920">
    <property type="entry name" value="HutI"/>
</dbReference>
<dbReference type="Gene3D" id="3.20.20.140">
    <property type="entry name" value="Metal-dependent hydrolases"/>
    <property type="match status" value="1"/>
</dbReference>